<dbReference type="InterPro" id="IPR026341">
    <property type="entry name" value="T9SS_type_B"/>
</dbReference>
<dbReference type="PROSITE" id="PS50835">
    <property type="entry name" value="IG_LIKE"/>
    <property type="match status" value="1"/>
</dbReference>
<proteinExistence type="predicted"/>
<dbReference type="NCBIfam" id="TIGR04131">
    <property type="entry name" value="Bac_Flav_CTERM"/>
    <property type="match status" value="1"/>
</dbReference>
<reference evidence="3" key="1">
    <citation type="journal article" date="2019" name="Int. J. Syst. Evol. Microbiol.">
        <title>The Global Catalogue of Microorganisms (GCM) 10K type strain sequencing project: providing services to taxonomists for standard genome sequencing and annotation.</title>
        <authorList>
            <consortium name="The Broad Institute Genomics Platform"/>
            <consortium name="The Broad Institute Genome Sequencing Center for Infectious Disease"/>
            <person name="Wu L."/>
            <person name="Ma J."/>
        </authorList>
    </citation>
    <scope>NUCLEOTIDE SEQUENCE [LARGE SCALE GENOMIC DNA]</scope>
    <source>
        <strain evidence="3">CCUG 62114</strain>
    </source>
</reference>
<dbReference type="Gene3D" id="2.130.10.10">
    <property type="entry name" value="YVTN repeat-like/Quinoprotein amine dehydrogenase"/>
    <property type="match status" value="1"/>
</dbReference>
<dbReference type="PANTHER" id="PTHR36220:SF1">
    <property type="entry name" value="GAMMA TUBULIN COMPLEX COMPONENT C-TERMINAL DOMAIN-CONTAINING PROTEIN"/>
    <property type="match status" value="1"/>
</dbReference>
<dbReference type="PANTHER" id="PTHR36220">
    <property type="entry name" value="UNNAMED PRODUCT"/>
    <property type="match status" value="1"/>
</dbReference>
<dbReference type="Pfam" id="PF13585">
    <property type="entry name" value="CHU_C"/>
    <property type="match status" value="1"/>
</dbReference>
<feature type="domain" description="Ig-like" evidence="1">
    <location>
        <begin position="1"/>
        <end position="63"/>
    </location>
</feature>
<dbReference type="InterPro" id="IPR015943">
    <property type="entry name" value="WD40/YVTN_repeat-like_dom_sf"/>
</dbReference>
<dbReference type="InterPro" id="IPR011043">
    <property type="entry name" value="Gal_Oxase/kelch_b-propeller"/>
</dbReference>
<protein>
    <submittedName>
        <fullName evidence="2">Gliding motility-associated C-terminal domain-containing protein</fullName>
    </submittedName>
</protein>
<sequence length="563" mass="61736">MYLFRCLVFIIPSIIYGQWVQVGQDLYGLDEGDFYGSHTEISGDGNTIAISGNNTTDNGEYHCGYVKVFKNEEGNWVQFGDAIYGTGAYDYSSTISLSNNGNILAIGGLGNDENGFNHGIVRVYENVSGSWQQIGNSIYGNTSFFDFGNSISLNDEGNILAVSAYYGNKVMIYRFVFGNWEQIGSDIIESEQASFFGGNISLNSEGNMIAIGAEHSNVNGMDRAGRVKVFENINDSWVQVGNDIVGDAAYDYLSRVSFNSQGNILAIAARQDYILSDNFTGYARVFKNVSGNWTQIGNDIRGALNDGVFNVSLNSEGNILAIGAEHAYGDNTSGYVEVYKSNEANEWILLENRVCGEALGDGIDIAINNEGNKFILGLPGSDIDGVNSGTARVFEYDTNFPSDIEVCNNYILPDLTAGNYYTLPNGNGEMLSPGLNITTNQTIYRYLGYNSTCPYNQSFTVSVINSPIIEVSDSFTPNGDSVNDSFIILNIEFYPNATLKVFNRWGDLLYEKTKGYSNDWNGESNKGGSGLLPTGSYYYMLNLGDNSGCHTNTKYNGWVYLNY</sequence>
<organism evidence="2 3">
    <name type="scientific">Pseudofulvibacter geojedonensis</name>
    <dbReference type="NCBI Taxonomy" id="1123758"/>
    <lineage>
        <taxon>Bacteria</taxon>
        <taxon>Pseudomonadati</taxon>
        <taxon>Bacteroidota</taxon>
        <taxon>Flavobacteriia</taxon>
        <taxon>Flavobacteriales</taxon>
        <taxon>Flavobacteriaceae</taxon>
        <taxon>Pseudofulvibacter</taxon>
    </lineage>
</organism>
<evidence type="ECO:0000259" key="1">
    <source>
        <dbReference type="PROSITE" id="PS50835"/>
    </source>
</evidence>
<keyword evidence="3" id="KW-1185">Reference proteome</keyword>
<dbReference type="SUPFAM" id="SSF50965">
    <property type="entry name" value="Galactose oxidase, central domain"/>
    <property type="match status" value="1"/>
</dbReference>
<evidence type="ECO:0000313" key="2">
    <source>
        <dbReference type="EMBL" id="MFD0962474.1"/>
    </source>
</evidence>
<dbReference type="InterPro" id="IPR007110">
    <property type="entry name" value="Ig-like_dom"/>
</dbReference>
<dbReference type="Proteomes" id="UP001596997">
    <property type="component" value="Unassembled WGS sequence"/>
</dbReference>
<accession>A0ABW3HY46</accession>
<gene>
    <name evidence="2" type="ORF">ACFQ1O_00480</name>
</gene>
<name>A0ABW3HY46_9FLAO</name>
<comment type="caution">
    <text evidence="2">The sequence shown here is derived from an EMBL/GenBank/DDBJ whole genome shotgun (WGS) entry which is preliminary data.</text>
</comment>
<dbReference type="RefSeq" id="WP_377712172.1">
    <property type="nucleotide sequence ID" value="NZ_JBHTJM010000001.1"/>
</dbReference>
<evidence type="ECO:0000313" key="3">
    <source>
        <dbReference type="Proteomes" id="UP001596997"/>
    </source>
</evidence>
<dbReference type="EMBL" id="JBHTJM010000001">
    <property type="protein sequence ID" value="MFD0962474.1"/>
    <property type="molecule type" value="Genomic_DNA"/>
</dbReference>